<proteinExistence type="predicted"/>
<accession>A0ABR1W846</accession>
<evidence type="ECO:0000313" key="3">
    <source>
        <dbReference type="EMBL" id="KAK8078349.1"/>
    </source>
</evidence>
<dbReference type="Proteomes" id="UP001446871">
    <property type="component" value="Unassembled WGS sequence"/>
</dbReference>
<dbReference type="InterPro" id="IPR046539">
    <property type="entry name" value="DUF6604"/>
</dbReference>
<organism evidence="3 4">
    <name type="scientific">Apiospora saccharicola</name>
    <dbReference type="NCBI Taxonomy" id="335842"/>
    <lineage>
        <taxon>Eukaryota</taxon>
        <taxon>Fungi</taxon>
        <taxon>Dikarya</taxon>
        <taxon>Ascomycota</taxon>
        <taxon>Pezizomycotina</taxon>
        <taxon>Sordariomycetes</taxon>
        <taxon>Xylariomycetidae</taxon>
        <taxon>Amphisphaeriales</taxon>
        <taxon>Apiosporaceae</taxon>
        <taxon>Apiospora</taxon>
    </lineage>
</organism>
<dbReference type="EMBL" id="JAQQWM010000002">
    <property type="protein sequence ID" value="KAK8078349.1"/>
    <property type="molecule type" value="Genomic_DNA"/>
</dbReference>
<reference evidence="3 4" key="1">
    <citation type="submission" date="2023-01" db="EMBL/GenBank/DDBJ databases">
        <title>Analysis of 21 Apiospora genomes using comparative genomics revels a genus with tremendous synthesis potential of carbohydrate active enzymes and secondary metabolites.</title>
        <authorList>
            <person name="Sorensen T."/>
        </authorList>
    </citation>
    <scope>NUCLEOTIDE SEQUENCE [LARGE SCALE GENOMIC DNA]</scope>
    <source>
        <strain evidence="3 4">CBS 83171</strain>
    </source>
</reference>
<evidence type="ECO:0000259" key="2">
    <source>
        <dbReference type="Pfam" id="PF20253"/>
    </source>
</evidence>
<comment type="caution">
    <text evidence="3">The sequence shown here is derived from an EMBL/GenBank/DDBJ whole genome shotgun (WGS) entry which is preliminary data.</text>
</comment>
<dbReference type="InterPro" id="IPR016864">
    <property type="entry name" value="UCP028035"/>
</dbReference>
<name>A0ABR1W846_9PEZI</name>
<dbReference type="PANTHER" id="PTHR38795">
    <property type="entry name" value="DUF6604 DOMAIN-CONTAINING PROTEIN"/>
    <property type="match status" value="1"/>
</dbReference>
<protein>
    <recommendedName>
        <fullName evidence="2">DUF6604 domain-containing protein</fullName>
    </recommendedName>
</protein>
<feature type="compositionally biased region" description="Polar residues" evidence="1">
    <location>
        <begin position="171"/>
        <end position="188"/>
    </location>
</feature>
<dbReference type="Pfam" id="PF20253">
    <property type="entry name" value="DUF6604"/>
    <property type="match status" value="1"/>
</dbReference>
<dbReference type="PANTHER" id="PTHR38795:SF1">
    <property type="entry name" value="DUF6604 DOMAIN-CONTAINING PROTEIN"/>
    <property type="match status" value="1"/>
</dbReference>
<feature type="region of interest" description="Disordered" evidence="1">
    <location>
        <begin position="126"/>
        <end position="230"/>
    </location>
</feature>
<feature type="domain" description="DUF6604" evidence="2">
    <location>
        <begin position="10"/>
        <end position="300"/>
    </location>
</feature>
<sequence length="910" mass="101667">MATPSLHDVYTRDTAQILHWLVNTSNDVINSLEDGSSDMQVKTTGEVTATDIPEMAGLVSEHLSPSEIPHLVIWLFDTVIGDRMTVHRACVRLEKATPNPDPELVESNKTHKFFIEKLCEAFTTLDGPSRMREHRASSTARPSPEELKELARSTNRFSALSIDGASRSDNDQSSADEGSGPESASRQTPTKRKKSKGRRRKKTKGKGKKRGSRKKRQLPQEDEAAKSSHHRIPLESCRIVGDVDVAYHMAVHALARKWIELRSEVQTAWRNVVYGGLHSVVATGASHLTVAMVKQSELALATDFPGRDNYQTVLGTLTGVKPDKCLVSLRITRCSSSDGQQKVTTADIDIEEHVMLHTFRDLVDFLVDYNKYPKGRPTTHMLTEIQSWDLKYDLQQATSAQRVEWRRVYTIKWLYDLVDAVSSTDHNEHISGLKKFAATITSLTENTPAKDIGCKVMPHHLFQLQCIVDSFAVSRGWFVSSLGHMISSPRHSFDPSRDIGRFMSDKTSLFSLGRFPDMNDLKLLSGNNSAVLGCIKILEDIYHDLICKKPRSTKDTWEVSPFVCGAGLLEVLDVTYSIGLRILENTPECLMVIHLHQMLVTKGFLKKSIQVITIITRWLAPACFKHTTTRSSGFSKGFLACINNTSSLDTSTDAHSPKREAVETATEDITHALEPKAGRYFEKQSLLNLCRQADWVPDCIPDKELCPASVLYSYRVSRTEPTIDPVTGGQRLQETPLVLNAKKQGVTEEALIDKCQLFWGRKKNAQDASPNSASTDGMALGSMLALLMCDLATDVEGTRPRSNLNLVAIAGHCITIFEKIELYLRQIRHPLWIKAYEWQNPYGWSSRVALTYLVLLGQDEKGLMLVAAAFESLRRPGGDFTYWAGKKSVLKREPHGEDLGKFMDAVCPVM</sequence>
<feature type="compositionally biased region" description="Basic residues" evidence="1">
    <location>
        <begin position="189"/>
        <end position="217"/>
    </location>
</feature>
<evidence type="ECO:0000256" key="1">
    <source>
        <dbReference type="SAM" id="MobiDB-lite"/>
    </source>
</evidence>
<gene>
    <name evidence="3" type="ORF">PG996_004519</name>
</gene>
<keyword evidence="4" id="KW-1185">Reference proteome</keyword>
<dbReference type="PIRSF" id="PIRSF028035">
    <property type="entry name" value="UCP028035"/>
    <property type="match status" value="1"/>
</dbReference>
<evidence type="ECO:0000313" key="4">
    <source>
        <dbReference type="Proteomes" id="UP001446871"/>
    </source>
</evidence>